<dbReference type="PANTHER" id="PTHR11240:SF22">
    <property type="entry name" value="RIBONUCLEASE T2"/>
    <property type="match status" value="1"/>
</dbReference>
<dbReference type="Pfam" id="PF00445">
    <property type="entry name" value="Ribonuclease_T2"/>
    <property type="match status" value="1"/>
</dbReference>
<dbReference type="SUPFAM" id="SSF55895">
    <property type="entry name" value="Ribonuclease Rh-like"/>
    <property type="match status" value="1"/>
</dbReference>
<dbReference type="InterPro" id="IPR039378">
    <property type="entry name" value="RNase_T2_prok"/>
</dbReference>
<dbReference type="GO" id="GO:0033897">
    <property type="term" value="F:ribonuclease T2 activity"/>
    <property type="evidence" value="ECO:0007669"/>
    <property type="project" value="InterPro"/>
</dbReference>
<evidence type="ECO:0000313" key="6">
    <source>
        <dbReference type="Proteomes" id="UP000773614"/>
    </source>
</evidence>
<dbReference type="CDD" id="cd01062">
    <property type="entry name" value="RNase_T2_prok"/>
    <property type="match status" value="1"/>
</dbReference>
<dbReference type="PROSITE" id="PS00530">
    <property type="entry name" value="RNASE_T2_1"/>
    <property type="match status" value="1"/>
</dbReference>
<dbReference type="AlphaFoldDB" id="A0A964T5H7"/>
<gene>
    <name evidence="5" type="ORF">E4O86_14075</name>
</gene>
<feature type="compositionally biased region" description="Basic and acidic residues" evidence="3">
    <location>
        <begin position="85"/>
        <end position="111"/>
    </location>
</feature>
<evidence type="ECO:0000256" key="2">
    <source>
        <dbReference type="RuleBase" id="RU004328"/>
    </source>
</evidence>
<dbReference type="EMBL" id="SPKJ01000050">
    <property type="protein sequence ID" value="MYZ48838.1"/>
    <property type="molecule type" value="Genomic_DNA"/>
</dbReference>
<organism evidence="5 6">
    <name type="scientific">Propylenella binzhouense</name>
    <dbReference type="NCBI Taxonomy" id="2555902"/>
    <lineage>
        <taxon>Bacteria</taxon>
        <taxon>Pseudomonadati</taxon>
        <taxon>Pseudomonadota</taxon>
        <taxon>Alphaproteobacteria</taxon>
        <taxon>Hyphomicrobiales</taxon>
        <taxon>Propylenellaceae</taxon>
        <taxon>Propylenella</taxon>
    </lineage>
</organism>
<evidence type="ECO:0000256" key="1">
    <source>
        <dbReference type="ARBA" id="ARBA00007469"/>
    </source>
</evidence>
<feature type="compositionally biased region" description="Basic and acidic residues" evidence="3">
    <location>
        <begin position="33"/>
        <end position="43"/>
    </location>
</feature>
<keyword evidence="6" id="KW-1185">Reference proteome</keyword>
<feature type="compositionally biased region" description="Basic residues" evidence="3">
    <location>
        <begin position="15"/>
        <end position="32"/>
    </location>
</feature>
<dbReference type="PANTHER" id="PTHR11240">
    <property type="entry name" value="RIBONUCLEASE T2"/>
    <property type="match status" value="1"/>
</dbReference>
<comment type="caution">
    <text evidence="5">The sequence shown here is derived from an EMBL/GenBank/DDBJ whole genome shotgun (WGS) entry which is preliminary data.</text>
</comment>
<keyword evidence="4" id="KW-0472">Membrane</keyword>
<sequence length="353" mass="38907">MSARRCRAVRASPGARRRSRGRGRAGPGRHRRPEPLRRRESGRHNHGSLRLGRAGHLAPRIRDLPARLSARAARRLPGVPDDPDAVLRGDRADDGRHDAHRLLHDRDPAGSRLDRARGRLLRPRPRSVARARRGLPNRPLRRAALPLLAAILLAISGGPLSAGGRAGAFDFYVLALSWHPTFCASAREDRNPGCDDGERGFAVHGLWPQYENGYPEFCDSDEPVRVPPGLARSVADLIPDPDAAAWQWRKHGRCSGLDRDGYFAALRAAWNRIRIPPALARPAPALRLSARAIEQMFVAENAGMSERGIAVACASGRLSEVRICMTRDLAFRRCPEVDEKGCSSRRLQVPAAR</sequence>
<keyword evidence="4" id="KW-1133">Transmembrane helix</keyword>
<name>A0A964T5H7_9HYPH</name>
<feature type="transmembrane region" description="Helical" evidence="4">
    <location>
        <begin position="143"/>
        <end position="162"/>
    </location>
</feature>
<comment type="similarity">
    <text evidence="1 2">Belongs to the RNase T2 family.</text>
</comment>
<proteinExistence type="inferred from homology"/>
<dbReference type="Proteomes" id="UP000773614">
    <property type="component" value="Unassembled WGS sequence"/>
</dbReference>
<evidence type="ECO:0000256" key="3">
    <source>
        <dbReference type="SAM" id="MobiDB-lite"/>
    </source>
</evidence>
<feature type="region of interest" description="Disordered" evidence="3">
    <location>
        <begin position="1"/>
        <end position="58"/>
    </location>
</feature>
<accession>A0A964T5H7</accession>
<feature type="region of interest" description="Disordered" evidence="3">
    <location>
        <begin position="72"/>
        <end position="111"/>
    </location>
</feature>
<dbReference type="InterPro" id="IPR018188">
    <property type="entry name" value="RNase_T2_His_AS_1"/>
</dbReference>
<keyword evidence="4" id="KW-0812">Transmembrane</keyword>
<reference evidence="5" key="1">
    <citation type="submission" date="2019-03" db="EMBL/GenBank/DDBJ databases">
        <title>Afifella sp. nov., isolated from activated sludge.</title>
        <authorList>
            <person name="Li Q."/>
            <person name="Liu Y."/>
        </authorList>
    </citation>
    <scope>NUCLEOTIDE SEQUENCE</scope>
    <source>
        <strain evidence="5">L72</strain>
    </source>
</reference>
<protein>
    <submittedName>
        <fullName evidence="5">Uncharacterized protein</fullName>
    </submittedName>
</protein>
<dbReference type="GO" id="GO:0003723">
    <property type="term" value="F:RNA binding"/>
    <property type="evidence" value="ECO:0007669"/>
    <property type="project" value="InterPro"/>
</dbReference>
<evidence type="ECO:0000313" key="5">
    <source>
        <dbReference type="EMBL" id="MYZ48838.1"/>
    </source>
</evidence>
<dbReference type="InterPro" id="IPR036430">
    <property type="entry name" value="RNase_T2-like_sf"/>
</dbReference>
<dbReference type="GO" id="GO:0006401">
    <property type="term" value="P:RNA catabolic process"/>
    <property type="evidence" value="ECO:0007669"/>
    <property type="project" value="TreeGrafter"/>
</dbReference>
<dbReference type="Gene3D" id="3.90.730.10">
    <property type="entry name" value="Ribonuclease T2-like"/>
    <property type="match status" value="1"/>
</dbReference>
<evidence type="ECO:0000256" key="4">
    <source>
        <dbReference type="SAM" id="Phobius"/>
    </source>
</evidence>
<dbReference type="InterPro" id="IPR001568">
    <property type="entry name" value="RNase_T2-like"/>
</dbReference>